<dbReference type="EMBL" id="JAPCID010000026">
    <property type="protein sequence ID" value="MDA0139447.1"/>
    <property type="molecule type" value="Genomic_DNA"/>
</dbReference>
<dbReference type="RefSeq" id="WP_202954321.1">
    <property type="nucleotide sequence ID" value="NZ_JAPCID010000026.1"/>
</dbReference>
<comment type="caution">
    <text evidence="2">The sequence shown here is derived from an EMBL/GenBank/DDBJ whole genome shotgun (WGS) entry which is preliminary data.</text>
</comment>
<feature type="signal peptide" evidence="1">
    <location>
        <begin position="1"/>
        <end position="26"/>
    </location>
</feature>
<sequence>MRTRHLTATVVITLLVGLFAAGPARAGYYTVSGTCGHWAGWGGQVAIFPACPDLVARNIGQPWLTPYGAYGGWRFDPPPGTAIATAGLRGSLVGGNGWQAWVASEGISAREMVACPSVSCPQGSTGLTDYPAFNSGALVVGVRCVAPGGCSGAGLYSQAVLNSSTITLSDGSAPSLSVAGGSLVSGGWKSGKQTLTVNAADNIGIREVRALVDGVRVSSVVRACDFSQKVPCSNGQTTLELGLGGLADGAHTIGVEAIDASGNLNTIAAAGTFYVDNTAPAEPLEPQVRGGAGWRAQDEVSVSWRNPPQNAAPVAGVGYRLCPQPAADADATTTAAAQARCRSGARWGNSLTEIKDLELPGPGLWRLQLWLIDAAGNQHSATAVELYGLGYDDAPPEAIAFQAPDPQDPARVRFAASDPVSGLAAGVIEIRREDQSAWQPLDTRVDASGLSALMDDETLPKGLYFLRARVRDAAGLEASNDRAGDGLPATTKLPVRLASRLQAGRRGSKRCTGRGRHRRCHNRLVARPTVRVGRQTRLYGRLTVAGQPMPNAPVQVWRQLDLTGTGAWEQIATVTTSRTGRFSYLAPRGPARTIRFRYPGSGQIRGRNGDVALRVRAASTIRAGRRTVINGEYVTFRGRLTGGWIPAAGALVELQVRTRGQWRTFAQPRASAQTGRWSYRYRFQTVQGGARFTFRARIRRQPGLPFTTGHTRTVHVRVRGL</sequence>
<dbReference type="InterPro" id="IPR013783">
    <property type="entry name" value="Ig-like_fold"/>
</dbReference>
<organism evidence="2 3">
    <name type="scientific">Solirubrobacter deserti</name>
    <dbReference type="NCBI Taxonomy" id="2282478"/>
    <lineage>
        <taxon>Bacteria</taxon>
        <taxon>Bacillati</taxon>
        <taxon>Actinomycetota</taxon>
        <taxon>Thermoleophilia</taxon>
        <taxon>Solirubrobacterales</taxon>
        <taxon>Solirubrobacteraceae</taxon>
        <taxon>Solirubrobacter</taxon>
    </lineage>
</organism>
<dbReference type="Gene3D" id="2.60.40.10">
    <property type="entry name" value="Immunoglobulins"/>
    <property type="match status" value="1"/>
</dbReference>
<evidence type="ECO:0008006" key="4">
    <source>
        <dbReference type="Google" id="ProtNLM"/>
    </source>
</evidence>
<keyword evidence="3" id="KW-1185">Reference proteome</keyword>
<feature type="chain" id="PRO_5046271512" description="Carboxypeptidase regulatory-like domain-containing protein" evidence="1">
    <location>
        <begin position="27"/>
        <end position="721"/>
    </location>
</feature>
<name>A0ABT4RLL9_9ACTN</name>
<proteinExistence type="predicted"/>
<evidence type="ECO:0000256" key="1">
    <source>
        <dbReference type="SAM" id="SignalP"/>
    </source>
</evidence>
<dbReference type="Proteomes" id="UP001147700">
    <property type="component" value="Unassembled WGS sequence"/>
</dbReference>
<keyword evidence="1" id="KW-0732">Signal</keyword>
<evidence type="ECO:0000313" key="3">
    <source>
        <dbReference type="Proteomes" id="UP001147700"/>
    </source>
</evidence>
<accession>A0ABT4RLL9</accession>
<evidence type="ECO:0000313" key="2">
    <source>
        <dbReference type="EMBL" id="MDA0139447.1"/>
    </source>
</evidence>
<gene>
    <name evidence="2" type="ORF">OJ962_18230</name>
</gene>
<protein>
    <recommendedName>
        <fullName evidence="4">Carboxypeptidase regulatory-like domain-containing protein</fullName>
    </recommendedName>
</protein>
<reference evidence="2" key="1">
    <citation type="submission" date="2022-10" db="EMBL/GenBank/DDBJ databases">
        <title>The WGS of Solirubrobacter sp. CPCC 204708.</title>
        <authorList>
            <person name="Jiang Z."/>
        </authorList>
    </citation>
    <scope>NUCLEOTIDE SEQUENCE</scope>
    <source>
        <strain evidence="2">CPCC 204708</strain>
    </source>
</reference>